<dbReference type="Pfam" id="PF06985">
    <property type="entry name" value="HET"/>
    <property type="match status" value="1"/>
</dbReference>
<name>A0ABQ6WWA7_9EURO</name>
<protein>
    <recommendedName>
        <fullName evidence="1">Heterokaryon incompatibility domain-containing protein</fullName>
    </recommendedName>
</protein>
<dbReference type="Proteomes" id="UP000325395">
    <property type="component" value="Unassembled WGS sequence"/>
</dbReference>
<dbReference type="EMBL" id="ML735701">
    <property type="protein sequence ID" value="KAE8421378.1"/>
    <property type="molecule type" value="Genomic_DNA"/>
</dbReference>
<gene>
    <name evidence="2" type="ORF">BDV36DRAFT_247841</name>
</gene>
<accession>A0ABQ6WWA7</accession>
<feature type="domain" description="Heterokaryon incompatibility" evidence="1">
    <location>
        <begin position="28"/>
        <end position="114"/>
    </location>
</feature>
<dbReference type="InterPro" id="IPR010730">
    <property type="entry name" value="HET"/>
</dbReference>
<evidence type="ECO:0000313" key="3">
    <source>
        <dbReference type="Proteomes" id="UP000325395"/>
    </source>
</evidence>
<organism evidence="2 3">
    <name type="scientific">Aspergillus pseudocaelatus</name>
    <dbReference type="NCBI Taxonomy" id="1825620"/>
    <lineage>
        <taxon>Eukaryota</taxon>
        <taxon>Fungi</taxon>
        <taxon>Dikarya</taxon>
        <taxon>Ascomycota</taxon>
        <taxon>Pezizomycotina</taxon>
        <taxon>Eurotiomycetes</taxon>
        <taxon>Eurotiomycetidae</taxon>
        <taxon>Eurotiales</taxon>
        <taxon>Aspergillaceae</taxon>
        <taxon>Aspergillus</taxon>
        <taxon>Aspergillus subgen. Circumdati</taxon>
    </lineage>
</organism>
<proteinExistence type="predicted"/>
<dbReference type="PANTHER" id="PTHR33112">
    <property type="entry name" value="DOMAIN PROTEIN, PUTATIVE-RELATED"/>
    <property type="match status" value="1"/>
</dbReference>
<keyword evidence="3" id="KW-1185">Reference proteome</keyword>
<evidence type="ECO:0000313" key="2">
    <source>
        <dbReference type="EMBL" id="KAE8421378.1"/>
    </source>
</evidence>
<reference evidence="2 3" key="1">
    <citation type="submission" date="2019-04" db="EMBL/GenBank/DDBJ databases">
        <authorList>
            <consortium name="DOE Joint Genome Institute"/>
            <person name="Mondo S."/>
            <person name="Kjaerbolling I."/>
            <person name="Vesth T."/>
            <person name="Frisvad J.C."/>
            <person name="Nybo J.L."/>
            <person name="Theobald S."/>
            <person name="Kildgaard S."/>
            <person name="Isbrandt T."/>
            <person name="Kuo A."/>
            <person name="Sato A."/>
            <person name="Lyhne E.K."/>
            <person name="Kogle M.E."/>
            <person name="Wiebenga A."/>
            <person name="Kun R.S."/>
            <person name="Lubbers R.J."/>
            <person name="Makela M.R."/>
            <person name="Barry K."/>
            <person name="Chovatia M."/>
            <person name="Clum A."/>
            <person name="Daum C."/>
            <person name="Haridas S."/>
            <person name="He G."/>
            <person name="LaButti K."/>
            <person name="Lipzen A."/>
            <person name="Riley R."/>
            <person name="Salamov A."/>
            <person name="Simmons B.A."/>
            <person name="Magnuson J.K."/>
            <person name="Henrissat B."/>
            <person name="Mortensen U.H."/>
            <person name="Larsen T.O."/>
            <person name="Devries R.P."/>
            <person name="Grigoriev I.V."/>
            <person name="Machida M."/>
            <person name="Baker S.E."/>
            <person name="Andersen M.R."/>
            <person name="Cantor M.N."/>
            <person name="Hua S.X."/>
        </authorList>
    </citation>
    <scope>NUCLEOTIDE SEQUENCE [LARGE SCALE GENOMIC DNA]</scope>
    <source>
        <strain evidence="2 3">CBS 117616</strain>
    </source>
</reference>
<sequence>MGRKTGFQASKNHLKVLQRPGILKSLHASGQLTPIIRHAMYLTSALEERYLWVDALCIIHGHNAETESQPNSMSAIYASATITIISLDHDAWGGFPGLKGISNPRGLKQKFIRFGDAMTFASTDVFSMWSGEYHICGWAYQEFMMAQQRLWFSCIGSASAVCSMKI</sequence>
<evidence type="ECO:0000259" key="1">
    <source>
        <dbReference type="Pfam" id="PF06985"/>
    </source>
</evidence>
<dbReference type="PANTHER" id="PTHR33112:SF16">
    <property type="entry name" value="HETEROKARYON INCOMPATIBILITY DOMAIN-CONTAINING PROTEIN"/>
    <property type="match status" value="1"/>
</dbReference>